<evidence type="ECO:0000313" key="5">
    <source>
        <dbReference type="Proteomes" id="UP000306700"/>
    </source>
</evidence>
<dbReference type="Proteomes" id="UP000306700">
    <property type="component" value="Unassembled WGS sequence"/>
</dbReference>
<proteinExistence type="predicted"/>
<protein>
    <submittedName>
        <fullName evidence="1">Uncharacterized protein</fullName>
    </submittedName>
</protein>
<evidence type="ECO:0000313" key="6">
    <source>
        <dbReference type="Proteomes" id="UP000321295"/>
    </source>
</evidence>
<accession>A0A2R9W8F4</accession>
<evidence type="ECO:0000313" key="2">
    <source>
        <dbReference type="EMBL" id="TJH14128.1"/>
    </source>
</evidence>
<dbReference type="AlphaFoldDB" id="A0A2R9W8F4"/>
<dbReference type="Proteomes" id="UP000248865">
    <property type="component" value="Unassembled WGS sequence"/>
</dbReference>
<geneLocation type="plasmid" evidence="2">
    <name>unnamed2</name>
</geneLocation>
<evidence type="ECO:0000313" key="1">
    <source>
        <dbReference type="EMBL" id="PZZ69130.1"/>
    </source>
</evidence>
<keyword evidence="2" id="KW-0614">Plasmid</keyword>
<evidence type="ECO:0000313" key="4">
    <source>
        <dbReference type="Proteomes" id="UP000248865"/>
    </source>
</evidence>
<reference evidence="1 4" key="1">
    <citation type="submission" date="2018-05" db="EMBL/GenBank/DDBJ databases">
        <title>Genomic sequencing of EHEC O26 New European Clone.</title>
        <authorList>
            <person name="Karnisova L."/>
            <person name="Nunvar J."/>
            <person name="Marejkova M."/>
            <person name="Mellmann A."/>
            <person name="Drevinek P."/>
            <person name="Blahova K."/>
            <person name="Bielaszewska M."/>
        </authorList>
    </citation>
    <scope>NUCLEOTIDE SEQUENCE [LARGE SCALE GENOMIC DNA]</scope>
    <source>
        <strain evidence="1 4">14-391</strain>
    </source>
</reference>
<sequence>MTVSPQVSHIIVSLKHAEAREQLCLCRFLWYQARIARGVNACFLIVFTKIEIHSLDRENTAA</sequence>
<reference evidence="2 5" key="2">
    <citation type="submission" date="2018-12" db="EMBL/GenBank/DDBJ databases">
        <title>Food and Water Safety Consortium.</title>
        <authorList>
            <person name="Tyson S."/>
            <person name="Peterson C.-L."/>
            <person name="Olson A."/>
            <person name="Tyler S."/>
            <person name="Cabral J."/>
            <person name="Lynch T."/>
            <person name="Knox N."/>
            <person name="Van Domselaar G."/>
            <person name="Graham M."/>
        </authorList>
    </citation>
    <scope>NUCLEOTIDE SEQUENCE [LARGE SCALE GENOMIC DNA]</scope>
    <source>
        <strain evidence="2 5">FWSEC0384</strain>
        <plasmid evidence="2">unnamed2</plasmid>
    </source>
</reference>
<reference evidence="3 6" key="3">
    <citation type="submission" date="2019-08" db="EMBL/GenBank/DDBJ databases">
        <title>Whole genome analysis of cultivated E. coli strains isolated from CD patients and healthy donors.</title>
        <authorList>
            <person name="Siniagina M.N."/>
            <person name="Markelova M.I."/>
            <person name="Laikov A.V."/>
            <person name="Boulygina E.A."/>
            <person name="Khusnutdinova D.R."/>
            <person name="Kharchenko A."/>
            <person name="Grigoryeva T.V."/>
        </authorList>
    </citation>
    <scope>NUCLEOTIDE SEQUENCE [LARGE SCALE GENOMIC DNA]</scope>
    <source>
        <strain evidence="3 6">1_45_11</strain>
    </source>
</reference>
<dbReference type="Proteomes" id="UP000321295">
    <property type="component" value="Unassembled WGS sequence"/>
</dbReference>
<evidence type="ECO:0000313" key="3">
    <source>
        <dbReference type="EMBL" id="TXQ28959.1"/>
    </source>
</evidence>
<organism evidence="1 4">
    <name type="scientific">Escherichia coli</name>
    <dbReference type="NCBI Taxonomy" id="562"/>
    <lineage>
        <taxon>Bacteria</taxon>
        <taxon>Pseudomonadati</taxon>
        <taxon>Pseudomonadota</taxon>
        <taxon>Gammaproteobacteria</taxon>
        <taxon>Enterobacterales</taxon>
        <taxon>Enterobacteriaceae</taxon>
        <taxon>Escherichia</taxon>
    </lineage>
</organism>
<comment type="caution">
    <text evidence="1">The sequence shown here is derived from an EMBL/GenBank/DDBJ whole genome shotgun (WGS) entry which is preliminary data.</text>
</comment>
<name>A0A2R9W8F4_ECOLX</name>
<dbReference type="EMBL" id="VRXD01000060">
    <property type="protein sequence ID" value="TXQ28959.1"/>
    <property type="molecule type" value="Genomic_DNA"/>
</dbReference>
<dbReference type="EMBL" id="QFSS01000046">
    <property type="protein sequence ID" value="PZZ69130.1"/>
    <property type="molecule type" value="Genomic_DNA"/>
</dbReference>
<gene>
    <name evidence="2" type="ORF">C9160_28190</name>
    <name evidence="1" type="ORF">DIV22_11395</name>
    <name evidence="3" type="ORF">FV293_25315</name>
</gene>
<dbReference type="EMBL" id="RRNI01000161">
    <property type="protein sequence ID" value="TJH14128.1"/>
    <property type="molecule type" value="Genomic_DNA"/>
</dbReference>